<evidence type="ECO:0000313" key="4">
    <source>
        <dbReference type="Proteomes" id="UP000014463"/>
    </source>
</evidence>
<keyword evidence="4" id="KW-1185">Reference proteome</keyword>
<name>S2KQB9_LITA3</name>
<dbReference type="EMBL" id="ASTJ01000011">
    <property type="protein sequence ID" value="EPC04080.1"/>
    <property type="molecule type" value="Genomic_DNA"/>
</dbReference>
<dbReference type="STRING" id="1121939.L861_01875"/>
<comment type="caution">
    <text evidence="3">The sequence shown here is derived from an EMBL/GenBank/DDBJ whole genome shotgun (WGS) entry which is preliminary data.</text>
</comment>
<organism evidence="3 4">
    <name type="scientific">Litchfieldella anticariensis (strain DSM 16096 / CECT 5854 / CIP 108499 / LMG 22089 / FP35)</name>
    <name type="common">Halomonas anticariensis</name>
    <dbReference type="NCBI Taxonomy" id="1121939"/>
    <lineage>
        <taxon>Bacteria</taxon>
        <taxon>Pseudomonadati</taxon>
        <taxon>Pseudomonadota</taxon>
        <taxon>Gammaproteobacteria</taxon>
        <taxon>Oceanospirillales</taxon>
        <taxon>Halomonadaceae</taxon>
        <taxon>Litchfieldella</taxon>
    </lineage>
</organism>
<dbReference type="AlphaFoldDB" id="S2KQB9"/>
<dbReference type="RefSeq" id="WP_016414812.1">
    <property type="nucleotide sequence ID" value="NZ_AUAB01000028.1"/>
</dbReference>
<protein>
    <recommendedName>
        <fullName evidence="2">Lnb N-terminal periplasmic domain-containing protein</fullName>
    </recommendedName>
</protein>
<keyword evidence="1" id="KW-1133">Transmembrane helix</keyword>
<feature type="transmembrane region" description="Helical" evidence="1">
    <location>
        <begin position="58"/>
        <end position="75"/>
    </location>
</feature>
<feature type="domain" description="Lnb N-terminal periplasmic" evidence="2">
    <location>
        <begin position="120"/>
        <end position="275"/>
    </location>
</feature>
<keyword evidence="1" id="KW-0472">Membrane</keyword>
<reference evidence="3 4" key="1">
    <citation type="journal article" date="2013" name="Genome Announc.">
        <title>Draft genome sequence of the moderately halophilic gammaproteobacterium Halomonas anticariensis FP35.</title>
        <authorList>
            <person name="Tahrioui A."/>
            <person name="Quesada E."/>
            <person name="Llamas I."/>
        </authorList>
    </citation>
    <scope>NUCLEOTIDE SEQUENCE [LARGE SCALE GENOMIC DNA]</scope>
    <source>
        <strain evidence="4">DSM 16096 / CECT 5854 / LMG 22089 / FP35</strain>
    </source>
</reference>
<keyword evidence="1" id="KW-0812">Transmembrane</keyword>
<dbReference type="eggNOG" id="ENOG502Z7V0">
    <property type="taxonomic scope" value="Bacteria"/>
</dbReference>
<accession>S2KQB9</accession>
<dbReference type="OrthoDB" id="274718at2"/>
<evidence type="ECO:0000256" key="1">
    <source>
        <dbReference type="SAM" id="Phobius"/>
    </source>
</evidence>
<gene>
    <name evidence="3" type="ORF">L861_01875</name>
</gene>
<dbReference type="Pfam" id="PF13387">
    <property type="entry name" value="Lnb_N"/>
    <property type="match status" value="1"/>
</dbReference>
<dbReference type="PATRIC" id="fig|1121939.11.peg.351"/>
<sequence>MAWLNGLLMIPMLACAGWGAMALYFRLALPHVGRWLVAGLWLATWLVLVFLLWRGMPWFALAGISILMLGLAWWWRSLKPLHDRPWADDVAHLASGEVQGNRLVLHHVRNFRWHTRHEFTPAWETRTYELDRLTSLDLFISNWGRPAISHVMLSFGFDDGQFVTFSVEVRREKGERFSEFGGFFKQYELAIIAADERDAVQLRSNVRGEQVTLYRVDISGDAMRELLLALVEEANRLEYEPRFYHTITANCSTLVFVMMRNIIHGLPLDYRLLLTGLLPGYVHARGGLVEGHELAELRRLGRINERAKQAHGDPAFSRHIRQGVPGWAMQDKPT</sequence>
<feature type="transmembrane region" description="Helical" evidence="1">
    <location>
        <begin position="32"/>
        <end position="52"/>
    </location>
</feature>
<evidence type="ECO:0000259" key="2">
    <source>
        <dbReference type="Pfam" id="PF13387"/>
    </source>
</evidence>
<evidence type="ECO:0000313" key="3">
    <source>
        <dbReference type="EMBL" id="EPC04080.1"/>
    </source>
</evidence>
<dbReference type="Proteomes" id="UP000014463">
    <property type="component" value="Unassembled WGS sequence"/>
</dbReference>
<proteinExistence type="predicted"/>
<dbReference type="InterPro" id="IPR025178">
    <property type="entry name" value="Lnb_N"/>
</dbReference>
<feature type="transmembrane region" description="Helical" evidence="1">
    <location>
        <begin position="6"/>
        <end position="25"/>
    </location>
</feature>